<dbReference type="RefSeq" id="WP_130246145.1">
    <property type="nucleotide sequence ID" value="NZ_PPUZ01000066.1"/>
</dbReference>
<gene>
    <name evidence="1" type="ORF">C3B51_19715</name>
</gene>
<dbReference type="InterPro" id="IPR038691">
    <property type="entry name" value="ComJ_sf"/>
</dbReference>
<proteinExistence type="predicted"/>
<evidence type="ECO:0000313" key="1">
    <source>
        <dbReference type="EMBL" id="RZM74388.1"/>
    </source>
</evidence>
<organism evidence="1 2">
    <name type="scientific">Pseudoalteromonas rubra</name>
    <dbReference type="NCBI Taxonomy" id="43658"/>
    <lineage>
        <taxon>Bacteria</taxon>
        <taxon>Pseudomonadati</taxon>
        <taxon>Pseudomonadota</taxon>
        <taxon>Gammaproteobacteria</taxon>
        <taxon>Alteromonadales</taxon>
        <taxon>Pseudoalteromonadaceae</taxon>
        <taxon>Pseudoalteromonas</taxon>
    </lineage>
</organism>
<dbReference type="Gene3D" id="2.60.34.30">
    <property type="entry name" value="Competence, DNA-entry nuclease inhibitor, ComJ"/>
    <property type="match status" value="1"/>
</dbReference>
<sequence>MTEYKLEIFADYNQVYLHDATVEVDFADDWDVEAYKNMASMNDGALGIATARNMDVPVDILVYAQRPDLDFEQYEHVVSCGVDFKSGVLVVHGPSDYLPDAKRITVSPGYYAVYVLSSGLNTVSEDGLKGDDIYKVILWPCESPKTLKLLKDSGFNS</sequence>
<accession>A0A4Q7DZW1</accession>
<name>A0A4Q7DZW1_9GAMM</name>
<reference evidence="1 2" key="1">
    <citation type="submission" date="2018-01" db="EMBL/GenBank/DDBJ databases">
        <title>Co-occurrence of chitin degradation, pigmentation and bioactivity in marine Pseudoalteromonas.</title>
        <authorList>
            <person name="Paulsen S."/>
            <person name="Gram L."/>
            <person name="Machado H."/>
        </authorList>
    </citation>
    <scope>NUCLEOTIDE SEQUENCE [LARGE SCALE GENOMIC DNA]</scope>
    <source>
        <strain evidence="1 2">S1946</strain>
    </source>
</reference>
<protein>
    <submittedName>
        <fullName evidence="1">Uncharacterized protein</fullName>
    </submittedName>
</protein>
<comment type="caution">
    <text evidence="1">The sequence shown here is derived from an EMBL/GenBank/DDBJ whole genome shotgun (WGS) entry which is preliminary data.</text>
</comment>
<evidence type="ECO:0000313" key="2">
    <source>
        <dbReference type="Proteomes" id="UP000292345"/>
    </source>
</evidence>
<dbReference type="AlphaFoldDB" id="A0A4Q7DZW1"/>
<dbReference type="Proteomes" id="UP000292345">
    <property type="component" value="Unassembled WGS sequence"/>
</dbReference>
<dbReference type="EMBL" id="PPUZ01000066">
    <property type="protein sequence ID" value="RZM74388.1"/>
    <property type="molecule type" value="Genomic_DNA"/>
</dbReference>